<dbReference type="Pfam" id="PF00078">
    <property type="entry name" value="RVT_1"/>
    <property type="match status" value="1"/>
</dbReference>
<dbReference type="InterPro" id="IPR043502">
    <property type="entry name" value="DNA/RNA_pol_sf"/>
</dbReference>
<keyword evidence="5" id="KW-1185">Reference proteome</keyword>
<comment type="caution">
    <text evidence="4">The sequence shown here is derived from an EMBL/GenBank/DDBJ whole genome shotgun (WGS) entry which is preliminary data.</text>
</comment>
<evidence type="ECO:0000313" key="4">
    <source>
        <dbReference type="EMBL" id="GMF36996.1"/>
    </source>
</evidence>
<sequence length="497" mass="57375">MDGYFFPAMEFVEWKLPDSHDVIFGKPWFQNYNSQVNWQTEEVVIPDRMQFVDIDGPSFSHNLKEGEYEQVFRVKVQLVPEVDGIPEPFFKVVGEEFKDVFPEQLPDGLPPMRDVNFEVTMKKEAKPSSRAPFRLSKMEQDAFEEFIKDKLKKGWIKVSNSPWVSNIFAIPKKDPATGPIPKRAEWLRSGNTKIPLRWVFDYRYLNNMTVIAKIPLPLIEELFDKMVGCIVYTLLDLAQGYHQMIVVKSSRPYTAFRTHKETYQWCVAPMGVAGMPGTWSRLMHKLFDKFEFVVVYLDDIYIFSKSMDEHVEHLRAVCLVLRREKLFAHLAKCSFGQSQVAFLGHVVSQAGVSVDPRKTEAIAKYPTPTNRKELVSLLGLAPWNWTKTVEEGYLRLKLALQQAPTLKLPDFERPFIVTTDASGHCIGGVLSQKYDGADHPIAFYSKKLDRHEGGWPTHEKELLAIKVATEKWRHYLHGRPFDVYTDNAACSWMLHHP</sequence>
<dbReference type="CDD" id="cd09274">
    <property type="entry name" value="RNase_HI_RT_Ty3"/>
    <property type="match status" value="1"/>
</dbReference>
<dbReference type="OrthoDB" id="161383at2759"/>
<dbReference type="InterPro" id="IPR041577">
    <property type="entry name" value="RT_RNaseH_2"/>
</dbReference>
<evidence type="ECO:0000313" key="5">
    <source>
        <dbReference type="Proteomes" id="UP001165121"/>
    </source>
</evidence>
<protein>
    <submittedName>
        <fullName evidence="4">Unnamed protein product</fullName>
    </submittedName>
</protein>
<dbReference type="PANTHER" id="PTHR37984">
    <property type="entry name" value="PROTEIN CBG26694"/>
    <property type="match status" value="1"/>
</dbReference>
<evidence type="ECO:0000259" key="3">
    <source>
        <dbReference type="Pfam" id="PF17919"/>
    </source>
</evidence>
<accession>A0A9W7CQ93</accession>
<dbReference type="SUPFAM" id="SSF56672">
    <property type="entry name" value="DNA/RNA polymerases"/>
    <property type="match status" value="1"/>
</dbReference>
<proteinExistence type="predicted"/>
<dbReference type="AlphaFoldDB" id="A0A9W7CQ93"/>
<dbReference type="InterPro" id="IPR000477">
    <property type="entry name" value="RT_dom"/>
</dbReference>
<name>A0A9W7CQ93_9STRA</name>
<keyword evidence="1" id="KW-0511">Multifunctional enzyme</keyword>
<feature type="domain" description="Reverse transcriptase/retrotransposon-derived protein RNase H-like" evidence="3">
    <location>
        <begin position="385"/>
        <end position="483"/>
    </location>
</feature>
<dbReference type="InterPro" id="IPR050951">
    <property type="entry name" value="Retrovirus_Pol_polyprotein"/>
</dbReference>
<dbReference type="Proteomes" id="UP001165121">
    <property type="component" value="Unassembled WGS sequence"/>
</dbReference>
<dbReference type="FunFam" id="3.10.20.370:FF:000001">
    <property type="entry name" value="Retrovirus-related Pol polyprotein from transposon 17.6-like protein"/>
    <property type="match status" value="1"/>
</dbReference>
<dbReference type="PANTHER" id="PTHR37984:SF5">
    <property type="entry name" value="PROTEIN NYNRIN-LIKE"/>
    <property type="match status" value="1"/>
</dbReference>
<dbReference type="Gene3D" id="3.30.70.270">
    <property type="match status" value="1"/>
</dbReference>
<reference evidence="4" key="1">
    <citation type="submission" date="2023-04" db="EMBL/GenBank/DDBJ databases">
        <title>Phytophthora fragariaefolia NBRC 109709.</title>
        <authorList>
            <person name="Ichikawa N."/>
            <person name="Sato H."/>
            <person name="Tonouchi N."/>
        </authorList>
    </citation>
    <scope>NUCLEOTIDE SEQUENCE</scope>
    <source>
        <strain evidence="4">NBRC 109709</strain>
    </source>
</reference>
<feature type="domain" description="Reverse transcriptase" evidence="2">
    <location>
        <begin position="197"/>
        <end position="346"/>
    </location>
</feature>
<dbReference type="InterPro" id="IPR043128">
    <property type="entry name" value="Rev_trsase/Diguanyl_cyclase"/>
</dbReference>
<dbReference type="Gene3D" id="3.10.20.370">
    <property type="match status" value="1"/>
</dbReference>
<evidence type="ECO:0000256" key="1">
    <source>
        <dbReference type="ARBA" id="ARBA00023268"/>
    </source>
</evidence>
<dbReference type="Gene3D" id="3.10.10.10">
    <property type="entry name" value="HIV Type 1 Reverse Transcriptase, subunit A, domain 1"/>
    <property type="match status" value="1"/>
</dbReference>
<dbReference type="CDD" id="cd01647">
    <property type="entry name" value="RT_LTR"/>
    <property type="match status" value="1"/>
</dbReference>
<gene>
    <name evidence="4" type="ORF">Pfra01_001023300</name>
</gene>
<dbReference type="GO" id="GO:0003824">
    <property type="term" value="F:catalytic activity"/>
    <property type="evidence" value="ECO:0007669"/>
    <property type="project" value="UniProtKB-KW"/>
</dbReference>
<organism evidence="4 5">
    <name type="scientific">Phytophthora fragariaefolia</name>
    <dbReference type="NCBI Taxonomy" id="1490495"/>
    <lineage>
        <taxon>Eukaryota</taxon>
        <taxon>Sar</taxon>
        <taxon>Stramenopiles</taxon>
        <taxon>Oomycota</taxon>
        <taxon>Peronosporomycetes</taxon>
        <taxon>Peronosporales</taxon>
        <taxon>Peronosporaceae</taxon>
        <taxon>Phytophthora</taxon>
    </lineage>
</organism>
<dbReference type="Pfam" id="PF17919">
    <property type="entry name" value="RT_RNaseH_2"/>
    <property type="match status" value="1"/>
</dbReference>
<dbReference type="EMBL" id="BSXT01000982">
    <property type="protein sequence ID" value="GMF36996.1"/>
    <property type="molecule type" value="Genomic_DNA"/>
</dbReference>
<evidence type="ECO:0000259" key="2">
    <source>
        <dbReference type="Pfam" id="PF00078"/>
    </source>
</evidence>